<gene>
    <name evidence="7" type="primary">rpsD</name>
    <name evidence="11" type="ORF">PYK22_02151</name>
</gene>
<dbReference type="Gene3D" id="1.10.1050.10">
    <property type="entry name" value="Ribosomal Protein S4 Delta 41, Chain A, domain 1"/>
    <property type="match status" value="1"/>
</dbReference>
<comment type="similarity">
    <text evidence="1 7 8">Belongs to the universal ribosomal protein uS4 family.</text>
</comment>
<dbReference type="Pfam" id="PF01479">
    <property type="entry name" value="S4"/>
    <property type="match status" value="1"/>
</dbReference>
<dbReference type="InterPro" id="IPR005709">
    <property type="entry name" value="Ribosomal_uS4_bac-type"/>
</dbReference>
<evidence type="ECO:0000256" key="6">
    <source>
        <dbReference type="ARBA" id="ARBA00035254"/>
    </source>
</evidence>
<dbReference type="GO" id="GO:0019843">
    <property type="term" value="F:rRNA binding"/>
    <property type="evidence" value="ECO:0007669"/>
    <property type="project" value="UniProtKB-UniRule"/>
</dbReference>
<dbReference type="STRING" id="454194.PYK22_02151"/>
<evidence type="ECO:0000256" key="8">
    <source>
        <dbReference type="RuleBase" id="RU003699"/>
    </source>
</evidence>
<dbReference type="SUPFAM" id="SSF55174">
    <property type="entry name" value="Alpha-L RNA-binding motif"/>
    <property type="match status" value="1"/>
</dbReference>
<dbReference type="CDD" id="cd00165">
    <property type="entry name" value="S4"/>
    <property type="match status" value="1"/>
</dbReference>
<keyword evidence="5 7" id="KW-0687">Ribonucleoprotein</keyword>
<evidence type="ECO:0000313" key="11">
    <source>
        <dbReference type="EMBL" id="CDM66139.1"/>
    </source>
</evidence>
<name>A0A0B6X0S2_9BACT</name>
<dbReference type="SMART" id="SM01390">
    <property type="entry name" value="Ribosomal_S4"/>
    <property type="match status" value="1"/>
</dbReference>
<sequence>MARYHGPVCRLCRREGAKLFLKGDKCYKPSCPIEKRGTQPPGQHGALARRKALVGYGQQLREKQKVKRIYFVLERQFRNYFERAARMKGVTGENLLILLERRLDNAVYRAGFATSRRQARQLVVHGHIAVNGRKVDIPSFQVNVGDQISVREASRRIPQVEAAWQTAAGRGRPSWLVPVEGEEMSVRVARLPQRDDIDRQINEQLIVELYSK</sequence>
<dbReference type="HAMAP" id="MF_01306_B">
    <property type="entry name" value="Ribosomal_uS4_B"/>
    <property type="match status" value="1"/>
</dbReference>
<feature type="domain" description="Small ribosomal subunit protein uS4 N-terminal" evidence="10">
    <location>
        <begin position="3"/>
        <end position="100"/>
    </location>
</feature>
<comment type="function">
    <text evidence="7">With S5 and S12 plays an important role in translational accuracy.</text>
</comment>
<dbReference type="PANTHER" id="PTHR11831:SF4">
    <property type="entry name" value="SMALL RIBOSOMAL SUBUNIT PROTEIN US4M"/>
    <property type="match status" value="1"/>
</dbReference>
<dbReference type="SMART" id="SM00363">
    <property type="entry name" value="S4"/>
    <property type="match status" value="1"/>
</dbReference>
<dbReference type="AlphaFoldDB" id="A0A0B6X0S2"/>
<keyword evidence="2 7" id="KW-0699">rRNA-binding</keyword>
<dbReference type="NCBIfam" id="NF003717">
    <property type="entry name" value="PRK05327.1"/>
    <property type="match status" value="1"/>
</dbReference>
<dbReference type="InterPro" id="IPR022801">
    <property type="entry name" value="Ribosomal_uS4"/>
</dbReference>
<dbReference type="Gene3D" id="3.10.290.10">
    <property type="entry name" value="RNA-binding S4 domain"/>
    <property type="match status" value="1"/>
</dbReference>
<evidence type="ECO:0000256" key="4">
    <source>
        <dbReference type="ARBA" id="ARBA00022980"/>
    </source>
</evidence>
<dbReference type="GO" id="GO:0006412">
    <property type="term" value="P:translation"/>
    <property type="evidence" value="ECO:0007669"/>
    <property type="project" value="UniProtKB-UniRule"/>
</dbReference>
<dbReference type="OrthoDB" id="9803672at2"/>
<evidence type="ECO:0000259" key="9">
    <source>
        <dbReference type="SMART" id="SM00363"/>
    </source>
</evidence>
<feature type="domain" description="RNA-binding S4" evidence="9">
    <location>
        <begin position="101"/>
        <end position="162"/>
    </location>
</feature>
<accession>A0A0B6X0S2</accession>
<comment type="function">
    <text evidence="7">One of the primary rRNA binding proteins, it binds directly to 16S rRNA where it nucleates assembly of the body of the 30S subunit.</text>
</comment>
<dbReference type="Pfam" id="PF00163">
    <property type="entry name" value="Ribosomal_S4"/>
    <property type="match status" value="1"/>
</dbReference>
<dbReference type="GO" id="GO:0042274">
    <property type="term" value="P:ribosomal small subunit biogenesis"/>
    <property type="evidence" value="ECO:0007669"/>
    <property type="project" value="TreeGrafter"/>
</dbReference>
<dbReference type="InterPro" id="IPR036986">
    <property type="entry name" value="S4_RNA-bd_sf"/>
</dbReference>
<comment type="subunit">
    <text evidence="7">Part of the 30S ribosomal subunit. Contacts protein S5. The interaction surface between S4 and S5 is involved in control of translational fidelity.</text>
</comment>
<dbReference type="FunFam" id="1.10.1050.10:FF:000001">
    <property type="entry name" value="30S ribosomal protein S4"/>
    <property type="match status" value="1"/>
</dbReference>
<evidence type="ECO:0000256" key="3">
    <source>
        <dbReference type="ARBA" id="ARBA00022884"/>
    </source>
</evidence>
<evidence type="ECO:0000256" key="5">
    <source>
        <dbReference type="ARBA" id="ARBA00023274"/>
    </source>
</evidence>
<dbReference type="PROSITE" id="PS50889">
    <property type="entry name" value="S4"/>
    <property type="match status" value="1"/>
</dbReference>
<dbReference type="GO" id="GO:0003735">
    <property type="term" value="F:structural constituent of ribosome"/>
    <property type="evidence" value="ECO:0007669"/>
    <property type="project" value="InterPro"/>
</dbReference>
<dbReference type="PANTHER" id="PTHR11831">
    <property type="entry name" value="30S 40S RIBOSOMAL PROTEIN"/>
    <property type="match status" value="1"/>
</dbReference>
<evidence type="ECO:0000313" key="12">
    <source>
        <dbReference type="Proteomes" id="UP000031518"/>
    </source>
</evidence>
<reference evidence="11 12" key="1">
    <citation type="submission" date="2013-12" db="EMBL/GenBank/DDBJ databases">
        <authorList>
            <person name="Stott M."/>
        </authorList>
    </citation>
    <scope>NUCLEOTIDE SEQUENCE [LARGE SCALE GENOMIC DNA]</scope>
    <source>
        <strain evidence="11 12">K22</strain>
    </source>
</reference>
<evidence type="ECO:0000256" key="7">
    <source>
        <dbReference type="HAMAP-Rule" id="MF_01306"/>
    </source>
</evidence>
<dbReference type="InterPro" id="IPR002942">
    <property type="entry name" value="S4_RNA-bd"/>
</dbReference>
<organism evidence="11 12">
    <name type="scientific">Pyrinomonas methylaliphatogenes</name>
    <dbReference type="NCBI Taxonomy" id="454194"/>
    <lineage>
        <taxon>Bacteria</taxon>
        <taxon>Pseudomonadati</taxon>
        <taxon>Acidobacteriota</taxon>
        <taxon>Blastocatellia</taxon>
        <taxon>Blastocatellales</taxon>
        <taxon>Pyrinomonadaceae</taxon>
        <taxon>Pyrinomonas</taxon>
    </lineage>
</organism>
<dbReference type="InterPro" id="IPR001912">
    <property type="entry name" value="Ribosomal_uS4_N"/>
</dbReference>
<dbReference type="NCBIfam" id="TIGR01017">
    <property type="entry name" value="rpsD_bact"/>
    <property type="match status" value="1"/>
</dbReference>
<dbReference type="GO" id="GO:0015935">
    <property type="term" value="C:small ribosomal subunit"/>
    <property type="evidence" value="ECO:0007669"/>
    <property type="project" value="InterPro"/>
</dbReference>
<dbReference type="PROSITE" id="PS00632">
    <property type="entry name" value="RIBOSOMAL_S4"/>
    <property type="match status" value="1"/>
</dbReference>
<dbReference type="InterPro" id="IPR018079">
    <property type="entry name" value="Ribosomal_uS4_CS"/>
</dbReference>
<evidence type="ECO:0000256" key="2">
    <source>
        <dbReference type="ARBA" id="ARBA00022730"/>
    </source>
</evidence>
<evidence type="ECO:0000256" key="1">
    <source>
        <dbReference type="ARBA" id="ARBA00007465"/>
    </source>
</evidence>
<dbReference type="FunFam" id="3.10.290.10:FF:000001">
    <property type="entry name" value="30S ribosomal protein S4"/>
    <property type="match status" value="1"/>
</dbReference>
<evidence type="ECO:0000259" key="10">
    <source>
        <dbReference type="SMART" id="SM01390"/>
    </source>
</evidence>
<protein>
    <recommendedName>
        <fullName evidence="6 7">Small ribosomal subunit protein uS4</fullName>
    </recommendedName>
</protein>
<dbReference type="EMBL" id="CBXV010000007">
    <property type="protein sequence ID" value="CDM66139.1"/>
    <property type="molecule type" value="Genomic_DNA"/>
</dbReference>
<keyword evidence="4 7" id="KW-0689">Ribosomal protein</keyword>
<keyword evidence="3 7" id="KW-0694">RNA-binding</keyword>
<dbReference type="Proteomes" id="UP000031518">
    <property type="component" value="Unassembled WGS sequence"/>
</dbReference>
<dbReference type="RefSeq" id="WP_041977063.1">
    <property type="nucleotide sequence ID" value="NZ_CBXV010000007.1"/>
</dbReference>
<keyword evidence="12" id="KW-1185">Reference proteome</keyword>
<reference evidence="11 12" key="2">
    <citation type="submission" date="2015-01" db="EMBL/GenBank/DDBJ databases">
        <title>Complete genome sequence of Pyrinomonas methylaliphatogenes type strain K22T.</title>
        <authorList>
            <person name="Lee K.C.Y."/>
            <person name="Power J.F."/>
            <person name="Dunfield P.F."/>
            <person name="Morgan X.C."/>
            <person name="Huttenhower C."/>
            <person name="Stott M.B."/>
        </authorList>
    </citation>
    <scope>NUCLEOTIDE SEQUENCE [LARGE SCALE GENOMIC DNA]</scope>
    <source>
        <strain evidence="11 12">K22</strain>
    </source>
</reference>
<proteinExistence type="inferred from homology"/>